<evidence type="ECO:0000313" key="2">
    <source>
        <dbReference type="EMBL" id="MFC6764325.1"/>
    </source>
</evidence>
<comment type="caution">
    <text evidence="2">The sequence shown here is derived from an EMBL/GenBank/DDBJ whole genome shotgun (WGS) entry which is preliminary data.</text>
</comment>
<feature type="domain" description="PhnB-like" evidence="1">
    <location>
        <begin position="139"/>
        <end position="260"/>
    </location>
</feature>
<dbReference type="InterPro" id="IPR028973">
    <property type="entry name" value="PhnB-like"/>
</dbReference>
<dbReference type="Gene3D" id="3.30.720.100">
    <property type="match status" value="1"/>
</dbReference>
<dbReference type="RefSeq" id="WP_273737398.1">
    <property type="nucleotide sequence ID" value="NZ_JAQIVI010000073.1"/>
</dbReference>
<dbReference type="CDD" id="cd06588">
    <property type="entry name" value="PhnB_like"/>
    <property type="match status" value="2"/>
</dbReference>
<evidence type="ECO:0000259" key="1">
    <source>
        <dbReference type="Pfam" id="PF06983"/>
    </source>
</evidence>
<dbReference type="InterPro" id="IPR029068">
    <property type="entry name" value="Glyas_Bleomycin-R_OHBP_Dase"/>
</dbReference>
<dbReference type="PIRSF" id="PIRSF500687">
    <property type="entry name" value="MTase_demethylubiq_bact"/>
    <property type="match status" value="1"/>
</dbReference>
<feature type="domain" description="PhnB-like" evidence="1">
    <location>
        <begin position="2"/>
        <end position="130"/>
    </location>
</feature>
<dbReference type="PIRSF" id="PIRSF021700">
    <property type="entry name" value="3_dmu_93_MTrfase"/>
    <property type="match status" value="1"/>
</dbReference>
<dbReference type="InterPro" id="IPR027259">
    <property type="entry name" value="MTase_demethylubiq_bac"/>
</dbReference>
<dbReference type="Pfam" id="PF06983">
    <property type="entry name" value="3-dmu-9_3-mt"/>
    <property type="match status" value="2"/>
</dbReference>
<dbReference type="Gene3D" id="3.10.180.10">
    <property type="entry name" value="2,3-Dihydroxybiphenyl 1,2-Dioxygenase, domain 1"/>
    <property type="match status" value="1"/>
</dbReference>
<protein>
    <submittedName>
        <fullName evidence="2">VOC family protein</fullName>
    </submittedName>
</protein>
<dbReference type="SUPFAM" id="SSF54593">
    <property type="entry name" value="Glyoxalase/Bleomycin resistance protein/Dihydroxybiphenyl dioxygenase"/>
    <property type="match status" value="2"/>
</dbReference>
<evidence type="ECO:0000313" key="3">
    <source>
        <dbReference type="Proteomes" id="UP001596383"/>
    </source>
</evidence>
<dbReference type="Proteomes" id="UP001596383">
    <property type="component" value="Unassembled WGS sequence"/>
</dbReference>
<organism evidence="2 3">
    <name type="scientific">Natrinema soli</name>
    <dbReference type="NCBI Taxonomy" id="1930624"/>
    <lineage>
        <taxon>Archaea</taxon>
        <taxon>Methanobacteriati</taxon>
        <taxon>Methanobacteriota</taxon>
        <taxon>Stenosarchaea group</taxon>
        <taxon>Halobacteria</taxon>
        <taxon>Halobacteriales</taxon>
        <taxon>Natrialbaceae</taxon>
        <taxon>Natrinema</taxon>
    </lineage>
</organism>
<accession>A0ABD5SGE3</accession>
<reference evidence="2 3" key="1">
    <citation type="journal article" date="2019" name="Int. J. Syst. Evol. Microbiol.">
        <title>The Global Catalogue of Microorganisms (GCM) 10K type strain sequencing project: providing services to taxonomists for standard genome sequencing and annotation.</title>
        <authorList>
            <consortium name="The Broad Institute Genomics Platform"/>
            <consortium name="The Broad Institute Genome Sequencing Center for Infectious Disease"/>
            <person name="Wu L."/>
            <person name="Ma J."/>
        </authorList>
    </citation>
    <scope>NUCLEOTIDE SEQUENCE [LARGE SCALE GENOMIC DNA]</scope>
    <source>
        <strain evidence="2 3">LMG 29247</strain>
    </source>
</reference>
<keyword evidence="3" id="KW-1185">Reference proteome</keyword>
<dbReference type="PANTHER" id="PTHR33990">
    <property type="entry name" value="PROTEIN YJDN-RELATED"/>
    <property type="match status" value="1"/>
</dbReference>
<proteinExistence type="predicted"/>
<dbReference type="EMBL" id="JBHSWV010000073">
    <property type="protein sequence ID" value="MFC6764325.1"/>
    <property type="molecule type" value="Genomic_DNA"/>
</dbReference>
<sequence length="300" mass="33398">MQKITPNLWFDGNAEDAVNRYTSIFDDSSIGPTSRYDEASAEASGQPEGSVLTIDFELEGQSFVALNGGPQFEFTPAISFIVNCPTTAAVDELWTELAKEGETLMPLDSYPFSDRYGWTEDEYGVSWQLIHDNTIPERKIVPSLMFVGERCGQAEEAMEYYTSVFDDADVNDIARYGPDQAPDEEGTVMFADFTLAGQHFATMDSAQEHDFTFNESISFIVDCADQAEVDYYWDALTADGGEEGQCAWLTDKYGVSWQIVPAVLPELLRDEDAEKASRAMKAMLQMQKIDIQTLEEASIG</sequence>
<dbReference type="AlphaFoldDB" id="A0ABD5SGE3"/>
<dbReference type="InterPro" id="IPR009725">
    <property type="entry name" value="3_dmu_93_MTrfase"/>
</dbReference>
<gene>
    <name evidence="2" type="ORF">ACFQE6_04485</name>
</gene>
<name>A0ABD5SGE3_9EURY</name>
<dbReference type="Gene3D" id="3.30.720.110">
    <property type="match status" value="1"/>
</dbReference>